<dbReference type="EMBL" id="ANFM02000033">
    <property type="protein sequence ID" value="EOD78388.1"/>
    <property type="molecule type" value="Genomic_DNA"/>
</dbReference>
<dbReference type="AlphaFoldDB" id="R1GQ93"/>
<sequence length="42" mass="4607">MANAISLQQRSPGLQIFVGIIDHKNVNAIENRLFGKELAKAT</sequence>
<protein>
    <submittedName>
        <fullName evidence="1">Uncharacterized protein</fullName>
    </submittedName>
</protein>
<proteinExistence type="predicted"/>
<evidence type="ECO:0000313" key="2">
    <source>
        <dbReference type="Proteomes" id="UP000011223"/>
    </source>
</evidence>
<accession>R1GQ93</accession>
<comment type="caution">
    <text evidence="1">The sequence shown here is derived from an EMBL/GenBank/DDBJ whole genome shotgun (WGS) entry which is preliminary data.</text>
</comment>
<gene>
    <name evidence="1" type="ORF">D515_02959</name>
</gene>
<keyword evidence="2" id="KW-1185">Reference proteome</keyword>
<dbReference type="Proteomes" id="UP000011223">
    <property type="component" value="Unassembled WGS sequence"/>
</dbReference>
<evidence type="ECO:0000313" key="1">
    <source>
        <dbReference type="EMBL" id="EOD78388.1"/>
    </source>
</evidence>
<organism evidence="1 2">
    <name type="scientific">Grimontia indica</name>
    <dbReference type="NCBI Taxonomy" id="1056512"/>
    <lineage>
        <taxon>Bacteria</taxon>
        <taxon>Pseudomonadati</taxon>
        <taxon>Pseudomonadota</taxon>
        <taxon>Gammaproteobacteria</taxon>
        <taxon>Vibrionales</taxon>
        <taxon>Vibrionaceae</taxon>
        <taxon>Grimontia</taxon>
    </lineage>
</organism>
<reference evidence="1 2" key="1">
    <citation type="journal article" date="2014" name="PLoS ONE">
        <title>Grimontia indica AK16(T), sp. nov., Isolated from a Seawater Sample Reports the Presence of Pathogenic Genes Similar to Vibrio Genus.</title>
        <authorList>
            <person name="Singh A."/>
            <person name="Vaidya B."/>
            <person name="Khatri I."/>
            <person name="Srinivas T.N."/>
            <person name="Subramanian S."/>
            <person name="Korpole S."/>
            <person name="Pinnaka A.K."/>
        </authorList>
    </citation>
    <scope>NUCLEOTIDE SEQUENCE [LARGE SCALE GENOMIC DNA]</scope>
    <source>
        <strain evidence="1 2">AK16</strain>
    </source>
</reference>
<name>R1GQ93_9GAMM</name>